<gene>
    <name evidence="2" type="ORF">RGD00_23280</name>
</gene>
<dbReference type="EMBL" id="JAVKPH010000109">
    <property type="protein sequence ID" value="MDR5655530.1"/>
    <property type="molecule type" value="Genomic_DNA"/>
</dbReference>
<protein>
    <submittedName>
        <fullName evidence="2">Carboxymuconolactone decarboxylase family protein</fullName>
    </submittedName>
</protein>
<accession>A0ABU1FF50</accession>
<dbReference type="Gene3D" id="1.20.1290.10">
    <property type="entry name" value="AhpD-like"/>
    <property type="match status" value="1"/>
</dbReference>
<dbReference type="InterPro" id="IPR029032">
    <property type="entry name" value="AhpD-like"/>
</dbReference>
<evidence type="ECO:0000313" key="2">
    <source>
        <dbReference type="EMBL" id="MDR5655530.1"/>
    </source>
</evidence>
<proteinExistence type="predicted"/>
<dbReference type="RefSeq" id="WP_310459615.1">
    <property type="nucleotide sequence ID" value="NZ_JAVKPH010000109.1"/>
</dbReference>
<evidence type="ECO:0000259" key="1">
    <source>
        <dbReference type="Pfam" id="PF02627"/>
    </source>
</evidence>
<sequence>MQPRLNIAQLAPELYRAVAQLDGAVKKSGLGSRLLHLVKLRASQINGCAFCVDMHVKESLADGLDRLCCTNRVRDSSRESSVVA</sequence>
<name>A0ABU1FF50_9RHOB</name>
<evidence type="ECO:0000313" key="3">
    <source>
        <dbReference type="Proteomes" id="UP001247754"/>
    </source>
</evidence>
<dbReference type="InterPro" id="IPR004675">
    <property type="entry name" value="AhpD_core"/>
</dbReference>
<reference evidence="2 3" key="1">
    <citation type="submission" date="2023-09" db="EMBL/GenBank/DDBJ databases">
        <title>Xinfangfangia sedmenti sp. nov., isolated the sedment.</title>
        <authorList>
            <person name="Xu L."/>
        </authorList>
    </citation>
    <scope>NUCLEOTIDE SEQUENCE [LARGE SCALE GENOMIC DNA]</scope>
    <source>
        <strain evidence="2 3">LG-4</strain>
    </source>
</reference>
<feature type="domain" description="Carboxymuconolactone decarboxylase-like" evidence="1">
    <location>
        <begin position="12"/>
        <end position="65"/>
    </location>
</feature>
<keyword evidence="3" id="KW-1185">Reference proteome</keyword>
<organism evidence="2 3">
    <name type="scientific">Ruixingdingia sedimenti</name>
    <dbReference type="NCBI Taxonomy" id="3073604"/>
    <lineage>
        <taxon>Bacteria</taxon>
        <taxon>Pseudomonadati</taxon>
        <taxon>Pseudomonadota</taxon>
        <taxon>Alphaproteobacteria</taxon>
        <taxon>Rhodobacterales</taxon>
        <taxon>Paracoccaceae</taxon>
        <taxon>Ruixingdingia</taxon>
    </lineage>
</organism>
<dbReference type="NCBIfam" id="TIGR00778">
    <property type="entry name" value="ahpD_dom"/>
    <property type="match status" value="1"/>
</dbReference>
<dbReference type="SUPFAM" id="SSF69118">
    <property type="entry name" value="AhpD-like"/>
    <property type="match status" value="1"/>
</dbReference>
<dbReference type="Proteomes" id="UP001247754">
    <property type="component" value="Unassembled WGS sequence"/>
</dbReference>
<dbReference type="Pfam" id="PF02627">
    <property type="entry name" value="CMD"/>
    <property type="match status" value="1"/>
</dbReference>
<comment type="caution">
    <text evidence="2">The sequence shown here is derived from an EMBL/GenBank/DDBJ whole genome shotgun (WGS) entry which is preliminary data.</text>
</comment>
<dbReference type="InterPro" id="IPR003779">
    <property type="entry name" value="CMD-like"/>
</dbReference>